<feature type="domain" description="Serine aminopeptidase S33" evidence="2">
    <location>
        <begin position="88"/>
        <end position="205"/>
    </location>
</feature>
<keyword evidence="1" id="KW-0732">Signal</keyword>
<dbReference type="AlphaFoldDB" id="A0A160MYG6"/>
<evidence type="ECO:0000256" key="1">
    <source>
        <dbReference type="SAM" id="SignalP"/>
    </source>
</evidence>
<dbReference type="STRING" id="445710.ATSB10_03840"/>
<dbReference type="InterPro" id="IPR022742">
    <property type="entry name" value="Hydrolase_4"/>
</dbReference>
<evidence type="ECO:0000313" key="4">
    <source>
        <dbReference type="Proteomes" id="UP000077255"/>
    </source>
</evidence>
<name>A0A160MYG6_9GAMM</name>
<proteinExistence type="predicted"/>
<evidence type="ECO:0000313" key="3">
    <source>
        <dbReference type="EMBL" id="AND67838.1"/>
    </source>
</evidence>
<dbReference type="Pfam" id="PF12146">
    <property type="entry name" value="Hydrolase_4"/>
    <property type="match status" value="1"/>
</dbReference>
<sequence length="296" mass="30755">MAVWIASVLGGLMLGQGVVRAADVPSAPSGVLHFDDARLFHPAKRLPPGVWADAAKDDSRQAVLLTASDGVALRGWFYPSPVAGAPFVVTFHGNNETIGDAWTQARDGFLYAQLNLNLLTFDYRGTGFSGGAISLAKARADALAIYDLATKKAAGRPVYVVGWSLGSVFASHVAASRPAVAGLVLLDPLASVDALATDVARALHRPVKVAASVKDGTRNAHELQRFHGPLLVVHGTADEVIPIAEGRADFAAAASADKTFVPVAGKGHVAAIWSVQADNAIAAFFARHAPVGTDGK</sequence>
<accession>A0A160MYG6</accession>
<feature type="chain" id="PRO_5007817521" description="Serine aminopeptidase S33 domain-containing protein" evidence="1">
    <location>
        <begin position="22"/>
        <end position="296"/>
    </location>
</feature>
<gene>
    <name evidence="3" type="ORF">ATSB10_03840</name>
</gene>
<dbReference type="InterPro" id="IPR029058">
    <property type="entry name" value="AB_hydrolase_fold"/>
</dbReference>
<evidence type="ECO:0000259" key="2">
    <source>
        <dbReference type="Pfam" id="PF12146"/>
    </source>
</evidence>
<dbReference type="Gene3D" id="3.40.50.1820">
    <property type="entry name" value="alpha/beta hydrolase"/>
    <property type="match status" value="1"/>
</dbReference>
<dbReference type="KEGG" id="dtx:ATSB10_03840"/>
<dbReference type="PATRIC" id="fig|445710.3.peg.381"/>
<dbReference type="EMBL" id="CP014841">
    <property type="protein sequence ID" value="AND67838.1"/>
    <property type="molecule type" value="Genomic_DNA"/>
</dbReference>
<dbReference type="PANTHER" id="PTHR12277">
    <property type="entry name" value="ALPHA/BETA HYDROLASE DOMAIN-CONTAINING PROTEIN"/>
    <property type="match status" value="1"/>
</dbReference>
<reference evidence="3 4" key="1">
    <citation type="submission" date="2016-02" db="EMBL/GenBank/DDBJ databases">
        <title>Complete genome sequencing and analysis of ATSB10, Dyella thiooxydans isolated from rhizosphere soil of sunflower (Helianthus annuus L.).</title>
        <authorList>
            <person name="Lee Y."/>
            <person name="Hwangbo K."/>
            <person name="Chung H."/>
            <person name="Yoo J."/>
            <person name="Kim K.Y."/>
            <person name="Sa T.M."/>
            <person name="Um Y."/>
            <person name="Madhaiyan M."/>
        </authorList>
    </citation>
    <scope>NUCLEOTIDE SEQUENCE [LARGE SCALE GENOMIC DNA]</scope>
    <source>
        <strain evidence="3 4">ATSB10</strain>
    </source>
</reference>
<dbReference type="Proteomes" id="UP000077255">
    <property type="component" value="Chromosome"/>
</dbReference>
<dbReference type="SUPFAM" id="SSF53474">
    <property type="entry name" value="alpha/beta-Hydrolases"/>
    <property type="match status" value="1"/>
</dbReference>
<protein>
    <recommendedName>
        <fullName evidence="2">Serine aminopeptidase S33 domain-containing protein</fullName>
    </recommendedName>
</protein>
<dbReference type="PANTHER" id="PTHR12277:SF79">
    <property type="entry name" value="XAA-PRO DIPEPTIDYL-PEPTIDASE-RELATED"/>
    <property type="match status" value="1"/>
</dbReference>
<organism evidence="3 4">
    <name type="scientific">Dyella thiooxydans</name>
    <dbReference type="NCBI Taxonomy" id="445710"/>
    <lineage>
        <taxon>Bacteria</taxon>
        <taxon>Pseudomonadati</taxon>
        <taxon>Pseudomonadota</taxon>
        <taxon>Gammaproteobacteria</taxon>
        <taxon>Lysobacterales</taxon>
        <taxon>Rhodanobacteraceae</taxon>
        <taxon>Dyella</taxon>
    </lineage>
</organism>
<keyword evidence="4" id="KW-1185">Reference proteome</keyword>
<feature type="signal peptide" evidence="1">
    <location>
        <begin position="1"/>
        <end position="21"/>
    </location>
</feature>